<evidence type="ECO:0000313" key="2">
    <source>
        <dbReference type="Proteomes" id="UP000651112"/>
    </source>
</evidence>
<sequence>MVQLDNGMMENNSLLLNEANVLLNLLAKRYNYNKKVSHISDLSDFKNKILNISWNDDGRDYGGERVYIFLDEGIVINFDNQVYLHVSENFAGLKEYFEGSKQVSA</sequence>
<dbReference type="RefSeq" id="WP_190315537.1">
    <property type="nucleotide sequence ID" value="NZ_JACNYL010000006.1"/>
</dbReference>
<dbReference type="Proteomes" id="UP000651112">
    <property type="component" value="Unassembled WGS sequence"/>
</dbReference>
<gene>
    <name evidence="1" type="ORF">H8B21_19540</name>
</gene>
<evidence type="ECO:0000313" key="1">
    <source>
        <dbReference type="EMBL" id="MBD1423761.1"/>
    </source>
</evidence>
<keyword evidence="2" id="KW-1185">Reference proteome</keyword>
<dbReference type="EMBL" id="JACNYL010000006">
    <property type="protein sequence ID" value="MBD1423761.1"/>
    <property type="molecule type" value="Genomic_DNA"/>
</dbReference>
<proteinExistence type="predicted"/>
<protein>
    <submittedName>
        <fullName evidence="1">Uncharacterized protein</fullName>
    </submittedName>
</protein>
<organism evidence="1 2">
    <name type="scientific">Sphingobacterium chuzhouense</name>
    <dbReference type="NCBI Taxonomy" id="1742264"/>
    <lineage>
        <taxon>Bacteria</taxon>
        <taxon>Pseudomonadati</taxon>
        <taxon>Bacteroidota</taxon>
        <taxon>Sphingobacteriia</taxon>
        <taxon>Sphingobacteriales</taxon>
        <taxon>Sphingobacteriaceae</taxon>
        <taxon>Sphingobacterium</taxon>
    </lineage>
</organism>
<reference evidence="1 2" key="1">
    <citation type="submission" date="2020-08" db="EMBL/GenBank/DDBJ databases">
        <title>Sphingobacterium sp. DN00404 isolated from aquaculture water.</title>
        <authorList>
            <person name="Zhang M."/>
        </authorList>
    </citation>
    <scope>NUCLEOTIDE SEQUENCE [LARGE SCALE GENOMIC DNA]</scope>
    <source>
        <strain evidence="1 2">KCTC 42746</strain>
    </source>
</reference>
<comment type="caution">
    <text evidence="1">The sequence shown here is derived from an EMBL/GenBank/DDBJ whole genome shotgun (WGS) entry which is preliminary data.</text>
</comment>
<name>A0ABR7XXG6_9SPHI</name>
<accession>A0ABR7XXG6</accession>